<dbReference type="PANTHER" id="PTHR37534:SF47">
    <property type="entry name" value="ZN(2)-C6 FUNGAL-TYPE DOMAIN-CONTAINING PROTEIN"/>
    <property type="match status" value="1"/>
</dbReference>
<feature type="domain" description="Zn(2)-C6 fungal-type" evidence="4">
    <location>
        <begin position="61"/>
        <end position="89"/>
    </location>
</feature>
<dbReference type="EMBL" id="JAPDRL010000017">
    <property type="protein sequence ID" value="KAJ9666677.1"/>
    <property type="molecule type" value="Genomic_DNA"/>
</dbReference>
<dbReference type="PANTHER" id="PTHR37534">
    <property type="entry name" value="TRANSCRIPTIONAL ACTIVATOR PROTEIN UGA3"/>
    <property type="match status" value="1"/>
</dbReference>
<evidence type="ECO:0000313" key="5">
    <source>
        <dbReference type="EMBL" id="KAJ9666677.1"/>
    </source>
</evidence>
<gene>
    <name evidence="5" type="ORF">H2201_003081</name>
</gene>
<keyword evidence="6" id="KW-1185">Reference proteome</keyword>
<reference evidence="5" key="1">
    <citation type="submission" date="2022-10" db="EMBL/GenBank/DDBJ databases">
        <title>Culturing micro-colonial fungi from biological soil crusts in the Mojave desert and describing Neophaeococcomyces mojavensis, and introducing the new genera and species Taxawa tesnikishii.</title>
        <authorList>
            <person name="Kurbessoian T."/>
            <person name="Stajich J.E."/>
        </authorList>
    </citation>
    <scope>NUCLEOTIDE SEQUENCE</scope>
    <source>
        <strain evidence="5">TK_1</strain>
    </source>
</reference>
<evidence type="ECO:0000259" key="4">
    <source>
        <dbReference type="PROSITE" id="PS50048"/>
    </source>
</evidence>
<sequence>MAETITIPSPSAFLNSPEPGPTKQPTKTNHRRPASGSKATANKPSETDGITKRKQSKSRNGCVTCKAKRLKCDETKPTCQQCNRRGVTCGGYKKDFKWRPFEEASFVTKPPGGKQRRTSPAPSPIPTPYSPEHAITPTPSNHFHNGHANFVSQFPISPQRHTLPVSTPAFLDPALSSAGDMYTVPPEMYDMPPRSHPGPDVFEPGSMDSTMSMFNDTSTVDTLRSETTAASSISSGQSPRLVDLLLPGTDLSATPPEYFSFRSQYPDSFYQPAYTPQPQEFAGEEDDEIEEVVRQPPFNPDHEAYNSRLRVEGIDHMRSSIEALASGIQNMRVETAIATTLALAFSESWDQHISTGINHIKGAKILITKALTQHRRSAFFGEDLTRIKFLCNSWIYMDVIARLTSVDDDESNDFEVVSSVLSEPFGMESQLDPLMGSASTLFPIIGRVANLVRRVRRSPSNPLAIISQAMELKMRLESWQPPATFEAPEDPTTEVQHSIQTAEAYRWTTLLYLHQAVPEIPSLSSSELAKKVLVLLATVPMSSRAVVVQIYPLTAAGCEAVGEEDRQWVRERWQAMAQRMQLGIIDKAFDVVKEVWNRRDAYEAMQQAVLACKTNSLKRGFSMPEGFDESSFDWMSNFGGGKRRATAGAFDLPRSVRLSPRKTSTDMATGEVDYEFTIKGRLHWLGVMRDWGWEVLLG</sequence>
<evidence type="ECO:0000313" key="6">
    <source>
        <dbReference type="Proteomes" id="UP001172684"/>
    </source>
</evidence>
<dbReference type="PROSITE" id="PS00463">
    <property type="entry name" value="ZN2_CY6_FUNGAL_1"/>
    <property type="match status" value="1"/>
</dbReference>
<dbReference type="CDD" id="cd00067">
    <property type="entry name" value="GAL4"/>
    <property type="match status" value="1"/>
</dbReference>
<feature type="region of interest" description="Disordered" evidence="3">
    <location>
        <begin position="105"/>
        <end position="134"/>
    </location>
</feature>
<feature type="region of interest" description="Disordered" evidence="3">
    <location>
        <begin position="1"/>
        <end position="62"/>
    </location>
</feature>
<dbReference type="Proteomes" id="UP001172684">
    <property type="component" value="Unassembled WGS sequence"/>
</dbReference>
<dbReference type="PROSITE" id="PS50048">
    <property type="entry name" value="ZN2_CY6_FUNGAL_2"/>
    <property type="match status" value="1"/>
</dbReference>
<evidence type="ECO:0000256" key="3">
    <source>
        <dbReference type="SAM" id="MobiDB-lite"/>
    </source>
</evidence>
<dbReference type="InterPro" id="IPR001138">
    <property type="entry name" value="Zn2Cys6_DnaBD"/>
</dbReference>
<keyword evidence="2" id="KW-0539">Nucleus</keyword>
<name>A0ABQ9NWB6_9PEZI</name>
<dbReference type="Pfam" id="PF00172">
    <property type="entry name" value="Zn_clus"/>
    <property type="match status" value="1"/>
</dbReference>
<dbReference type="SMART" id="SM00066">
    <property type="entry name" value="GAL4"/>
    <property type="match status" value="1"/>
</dbReference>
<dbReference type="Gene3D" id="4.10.240.10">
    <property type="entry name" value="Zn(2)-C6 fungal-type DNA-binding domain"/>
    <property type="match status" value="1"/>
</dbReference>
<protein>
    <recommendedName>
        <fullName evidence="4">Zn(2)-C6 fungal-type domain-containing protein</fullName>
    </recommendedName>
</protein>
<accession>A0ABQ9NWB6</accession>
<evidence type="ECO:0000256" key="2">
    <source>
        <dbReference type="ARBA" id="ARBA00023242"/>
    </source>
</evidence>
<comment type="subcellular location">
    <subcellularLocation>
        <location evidence="1">Nucleus</location>
    </subcellularLocation>
</comment>
<organism evidence="5 6">
    <name type="scientific">Coniosporium apollinis</name>
    <dbReference type="NCBI Taxonomy" id="61459"/>
    <lineage>
        <taxon>Eukaryota</taxon>
        <taxon>Fungi</taxon>
        <taxon>Dikarya</taxon>
        <taxon>Ascomycota</taxon>
        <taxon>Pezizomycotina</taxon>
        <taxon>Dothideomycetes</taxon>
        <taxon>Dothideomycetes incertae sedis</taxon>
        <taxon>Coniosporium</taxon>
    </lineage>
</organism>
<comment type="caution">
    <text evidence="5">The sequence shown here is derived from an EMBL/GenBank/DDBJ whole genome shotgun (WGS) entry which is preliminary data.</text>
</comment>
<evidence type="ECO:0000256" key="1">
    <source>
        <dbReference type="ARBA" id="ARBA00004123"/>
    </source>
</evidence>
<dbReference type="SUPFAM" id="SSF57701">
    <property type="entry name" value="Zn2/Cys6 DNA-binding domain"/>
    <property type="match status" value="1"/>
</dbReference>
<dbReference type="Pfam" id="PF11951">
    <property type="entry name" value="Fungal_trans_2"/>
    <property type="match status" value="1"/>
</dbReference>
<dbReference type="InterPro" id="IPR021858">
    <property type="entry name" value="Fun_TF"/>
</dbReference>
<feature type="compositionally biased region" description="Polar residues" evidence="3">
    <location>
        <begin position="1"/>
        <end position="14"/>
    </location>
</feature>
<proteinExistence type="predicted"/>
<dbReference type="InterPro" id="IPR036864">
    <property type="entry name" value="Zn2-C6_fun-type_DNA-bd_sf"/>
</dbReference>